<dbReference type="AlphaFoldDB" id="A0A5C3LGV2"/>
<evidence type="ECO:0000256" key="7">
    <source>
        <dbReference type="SAM" id="MobiDB-lite"/>
    </source>
</evidence>
<evidence type="ECO:0000256" key="2">
    <source>
        <dbReference type="ARBA" id="ARBA00006613"/>
    </source>
</evidence>
<proteinExistence type="inferred from homology"/>
<evidence type="ECO:0000256" key="5">
    <source>
        <dbReference type="ARBA" id="ARBA00023136"/>
    </source>
</evidence>
<dbReference type="Gene3D" id="1.25.10.10">
    <property type="entry name" value="Leucine-rich Repeat Variant"/>
    <property type="match status" value="1"/>
</dbReference>
<gene>
    <name evidence="9" type="ORF">FA15DRAFT_692221</name>
</gene>
<evidence type="ECO:0000313" key="9">
    <source>
        <dbReference type="EMBL" id="TFK27751.1"/>
    </source>
</evidence>
<dbReference type="GO" id="GO:0006886">
    <property type="term" value="P:intracellular protein transport"/>
    <property type="evidence" value="ECO:0007669"/>
    <property type="project" value="InterPro"/>
</dbReference>
<evidence type="ECO:0000256" key="4">
    <source>
        <dbReference type="ARBA" id="ARBA00022927"/>
    </source>
</evidence>
<dbReference type="GO" id="GO:0030123">
    <property type="term" value="C:AP-3 adaptor complex"/>
    <property type="evidence" value="ECO:0007669"/>
    <property type="project" value="UniProtKB-UniRule"/>
</dbReference>
<dbReference type="Pfam" id="PF01602">
    <property type="entry name" value="Adaptin_N"/>
    <property type="match status" value="1"/>
</dbReference>
<feature type="compositionally biased region" description="Basic and acidic residues" evidence="7">
    <location>
        <begin position="768"/>
        <end position="783"/>
    </location>
</feature>
<reference evidence="9 10" key="1">
    <citation type="journal article" date="2019" name="Nat. Ecol. Evol.">
        <title>Megaphylogeny resolves global patterns of mushroom evolution.</title>
        <authorList>
            <person name="Varga T."/>
            <person name="Krizsan K."/>
            <person name="Foldi C."/>
            <person name="Dima B."/>
            <person name="Sanchez-Garcia M."/>
            <person name="Sanchez-Ramirez S."/>
            <person name="Szollosi G.J."/>
            <person name="Szarkandi J.G."/>
            <person name="Papp V."/>
            <person name="Albert L."/>
            <person name="Andreopoulos W."/>
            <person name="Angelini C."/>
            <person name="Antonin V."/>
            <person name="Barry K.W."/>
            <person name="Bougher N.L."/>
            <person name="Buchanan P."/>
            <person name="Buyck B."/>
            <person name="Bense V."/>
            <person name="Catcheside P."/>
            <person name="Chovatia M."/>
            <person name="Cooper J."/>
            <person name="Damon W."/>
            <person name="Desjardin D."/>
            <person name="Finy P."/>
            <person name="Geml J."/>
            <person name="Haridas S."/>
            <person name="Hughes K."/>
            <person name="Justo A."/>
            <person name="Karasinski D."/>
            <person name="Kautmanova I."/>
            <person name="Kiss B."/>
            <person name="Kocsube S."/>
            <person name="Kotiranta H."/>
            <person name="LaButti K.M."/>
            <person name="Lechner B.E."/>
            <person name="Liimatainen K."/>
            <person name="Lipzen A."/>
            <person name="Lukacs Z."/>
            <person name="Mihaltcheva S."/>
            <person name="Morgado L.N."/>
            <person name="Niskanen T."/>
            <person name="Noordeloos M.E."/>
            <person name="Ohm R.A."/>
            <person name="Ortiz-Santana B."/>
            <person name="Ovrebo C."/>
            <person name="Racz N."/>
            <person name="Riley R."/>
            <person name="Savchenko A."/>
            <person name="Shiryaev A."/>
            <person name="Soop K."/>
            <person name="Spirin V."/>
            <person name="Szebenyi C."/>
            <person name="Tomsovsky M."/>
            <person name="Tulloss R.E."/>
            <person name="Uehling J."/>
            <person name="Grigoriev I.V."/>
            <person name="Vagvolgyi C."/>
            <person name="Papp T."/>
            <person name="Martin F.M."/>
            <person name="Miettinen O."/>
            <person name="Hibbett D.S."/>
            <person name="Nagy L.G."/>
        </authorList>
    </citation>
    <scope>NUCLEOTIDE SEQUENCE [LARGE SCALE GENOMIC DNA]</scope>
    <source>
        <strain evidence="9 10">CBS 121175</strain>
    </source>
</reference>
<keyword evidence="5 6" id="KW-0472">Membrane</keyword>
<evidence type="ECO:0000256" key="3">
    <source>
        <dbReference type="ARBA" id="ARBA00022448"/>
    </source>
</evidence>
<dbReference type="InterPro" id="IPR016024">
    <property type="entry name" value="ARM-type_fold"/>
</dbReference>
<protein>
    <recommendedName>
        <fullName evidence="6">AP-3 complex subunit beta</fullName>
    </recommendedName>
</protein>
<feature type="domain" description="Clathrin/coatomer adaptor adaptin-like N-terminal" evidence="8">
    <location>
        <begin position="61"/>
        <end position="665"/>
    </location>
</feature>
<accession>A0A5C3LGV2</accession>
<evidence type="ECO:0000256" key="1">
    <source>
        <dbReference type="ARBA" id="ARBA00004308"/>
    </source>
</evidence>
<feature type="region of interest" description="Disordered" evidence="7">
    <location>
        <begin position="768"/>
        <end position="930"/>
    </location>
</feature>
<dbReference type="EMBL" id="ML210161">
    <property type="protein sequence ID" value="TFK27751.1"/>
    <property type="molecule type" value="Genomic_DNA"/>
</dbReference>
<evidence type="ECO:0000259" key="8">
    <source>
        <dbReference type="Pfam" id="PF01602"/>
    </source>
</evidence>
<name>A0A5C3LGV2_COPMA</name>
<feature type="compositionally biased region" description="Basic and acidic residues" evidence="7">
    <location>
        <begin position="842"/>
        <end position="855"/>
    </location>
</feature>
<dbReference type="PIRSF" id="PIRSF037096">
    <property type="entry name" value="AP3_complex_beta"/>
    <property type="match status" value="1"/>
</dbReference>
<evidence type="ECO:0000256" key="6">
    <source>
        <dbReference type="PIRNR" id="PIRNR037096"/>
    </source>
</evidence>
<dbReference type="GO" id="GO:0012505">
    <property type="term" value="C:endomembrane system"/>
    <property type="evidence" value="ECO:0007669"/>
    <property type="project" value="UniProtKB-SubCell"/>
</dbReference>
<dbReference type="GO" id="GO:0016192">
    <property type="term" value="P:vesicle-mediated transport"/>
    <property type="evidence" value="ECO:0007669"/>
    <property type="project" value="InterPro"/>
</dbReference>
<dbReference type="InterPro" id="IPR026740">
    <property type="entry name" value="AP3_beta"/>
</dbReference>
<keyword evidence="10" id="KW-1185">Reference proteome</keyword>
<keyword evidence="3 6" id="KW-0813">Transport</keyword>
<comment type="subcellular location">
    <subcellularLocation>
        <location evidence="1">Endomembrane system</location>
    </subcellularLocation>
</comment>
<sequence length="930" mass="101658">MALSNQYIQTLTTNATRLGTRIQESITEQASQLAAVRGAGASSYLDSVAGPEDRTKVAAGIKKQLESNSEREKLDALKRLVALMSKSHPPSSLTLTFFPSVVKLVASPSIEVRKLVYIYLLHHSPYDPDLALLSINTFQKDLSSDPNPLIRAMALRVLSGMRVPMVGNVVVMGIKKCASDTSPYVRKVAALAIPKCYELDPSHLPSLLPILTQTLLSPSAFSPLCIGATIYAFNVICPGSSITHLSLIHPYFRRLCKVLIDVDEWGQVEMMKLLLRYARVMLPRPTPTQKSEDEDDEVIEDVELDKDLKLLLDSAELTFQSRNPAVILAATRVFYYLAPSSYFGKFVNPLLRLADSSSPGVERVVYRYLVLLSRNKPDSIAHLLAPHYSRFFVRLSTDSLAVKKDKIRLLINLITPSSSSASDYVHDLWPAILREFVDYADDTDDAVVRESIQAIGVLAKRIRTTEAIKSCLSALMNMIKSPYDIVVSSAVQVLKDLVYVQLQQTASYSALTNLKDPASSPLSIVAHLAKKFDDIKHAEARACVIWLVGQYAGNEGGNSGAGVDGIADWAPDVLRKGAKTFASEEPLVKLQLLTLAAKLVVLVRPQAGPIPPEEPGTETTHSLSDQAQKQRKLALLAQYVVSGLARYDTNNDVRDRARMVWGLIRGIVEQSLIEEDKEDPSLHSGSQVEGVVLRREQVKVVLFEGKAVGTGDDETLGLPNLGNHRTIGSLDLFTTGPVLTSSHTVYTTVGEGDEEMVVNEDVPEWMEKGVESKLRESEDDQKGPHKAPLTAIGSSSFSSGGAGPTGFGNKRNQGGASSKVVLVPTNFSGTNPGSVPSTPGRVDTEEGKKKWKDLDAFYAEEEEEEESEESEDDEDEEAKAEGSGGEEGEEEEEESEEEEEESGEEEEESEEVSLATQAQRERTGLLSSNT</sequence>
<evidence type="ECO:0000313" key="10">
    <source>
        <dbReference type="Proteomes" id="UP000307440"/>
    </source>
</evidence>
<dbReference type="OrthoDB" id="10254310at2759"/>
<dbReference type="InterPro" id="IPR011989">
    <property type="entry name" value="ARM-like"/>
</dbReference>
<keyword evidence="4 6" id="KW-0653">Protein transport</keyword>
<dbReference type="PANTHER" id="PTHR11134">
    <property type="entry name" value="ADAPTOR COMPLEX SUBUNIT BETA FAMILY MEMBER"/>
    <property type="match status" value="1"/>
</dbReference>
<dbReference type="SUPFAM" id="SSF48371">
    <property type="entry name" value="ARM repeat"/>
    <property type="match status" value="1"/>
</dbReference>
<dbReference type="InterPro" id="IPR026739">
    <property type="entry name" value="AP_beta"/>
</dbReference>
<organism evidence="9 10">
    <name type="scientific">Coprinopsis marcescibilis</name>
    <name type="common">Agaric fungus</name>
    <name type="synonym">Psathyrella marcescibilis</name>
    <dbReference type="NCBI Taxonomy" id="230819"/>
    <lineage>
        <taxon>Eukaryota</taxon>
        <taxon>Fungi</taxon>
        <taxon>Dikarya</taxon>
        <taxon>Basidiomycota</taxon>
        <taxon>Agaricomycotina</taxon>
        <taxon>Agaricomycetes</taxon>
        <taxon>Agaricomycetidae</taxon>
        <taxon>Agaricales</taxon>
        <taxon>Agaricineae</taxon>
        <taxon>Psathyrellaceae</taxon>
        <taxon>Coprinopsis</taxon>
    </lineage>
</organism>
<comment type="similarity">
    <text evidence="2 6">Belongs to the adaptor complexes large subunit family.</text>
</comment>
<feature type="compositionally biased region" description="Polar residues" evidence="7">
    <location>
        <begin position="825"/>
        <end position="837"/>
    </location>
</feature>
<dbReference type="Proteomes" id="UP000307440">
    <property type="component" value="Unassembled WGS sequence"/>
</dbReference>
<dbReference type="STRING" id="230819.A0A5C3LGV2"/>
<feature type="compositionally biased region" description="Acidic residues" evidence="7">
    <location>
        <begin position="858"/>
        <end position="911"/>
    </location>
</feature>
<dbReference type="InterPro" id="IPR002553">
    <property type="entry name" value="Clathrin/coatomer_adapt-like_N"/>
</dbReference>